<reference evidence="2 3" key="1">
    <citation type="submission" date="2024-01" db="EMBL/GenBank/DDBJ databases">
        <authorList>
            <person name="Waweru B."/>
        </authorList>
    </citation>
    <scope>NUCLEOTIDE SEQUENCE [LARGE SCALE GENOMIC DNA]</scope>
</reference>
<evidence type="ECO:0000313" key="3">
    <source>
        <dbReference type="Proteomes" id="UP001314170"/>
    </source>
</evidence>
<accession>A0AAV1RSF3</accession>
<proteinExistence type="predicted"/>
<evidence type="ECO:0000313" key="2">
    <source>
        <dbReference type="EMBL" id="CAK7338785.1"/>
    </source>
</evidence>
<sequence>MIIDKLMITQIKSGLTMVSHGRDLLIQVDNLPKLYRDMFSQGNHMINNGQEMIDEALAEISNISSDIVSKTDKIKIVDLSAIAESSANPKGIDDSAITTEFIQERRAKGFLLLNLNLEKIINTDRAWFSFLSDHLIVLSNNTASKPNESTMQKLTAIKERILHNRFDSSEGVHKKLCQLLGHKEFCRYCESEKTVLLKRKAPTPPPPPTSSYCKAEKKMKLT</sequence>
<name>A0AAV1RSF3_9ROSI</name>
<protein>
    <submittedName>
        <fullName evidence="2">Uncharacterized protein</fullName>
    </submittedName>
</protein>
<evidence type="ECO:0000256" key="1">
    <source>
        <dbReference type="SAM" id="MobiDB-lite"/>
    </source>
</evidence>
<dbReference type="EMBL" id="CAWUPB010001156">
    <property type="protein sequence ID" value="CAK7338785.1"/>
    <property type="molecule type" value="Genomic_DNA"/>
</dbReference>
<organism evidence="2 3">
    <name type="scientific">Dovyalis caffra</name>
    <dbReference type="NCBI Taxonomy" id="77055"/>
    <lineage>
        <taxon>Eukaryota</taxon>
        <taxon>Viridiplantae</taxon>
        <taxon>Streptophyta</taxon>
        <taxon>Embryophyta</taxon>
        <taxon>Tracheophyta</taxon>
        <taxon>Spermatophyta</taxon>
        <taxon>Magnoliopsida</taxon>
        <taxon>eudicotyledons</taxon>
        <taxon>Gunneridae</taxon>
        <taxon>Pentapetalae</taxon>
        <taxon>rosids</taxon>
        <taxon>fabids</taxon>
        <taxon>Malpighiales</taxon>
        <taxon>Salicaceae</taxon>
        <taxon>Flacourtieae</taxon>
        <taxon>Dovyalis</taxon>
    </lineage>
</organism>
<comment type="caution">
    <text evidence="2">The sequence shown here is derived from an EMBL/GenBank/DDBJ whole genome shotgun (WGS) entry which is preliminary data.</text>
</comment>
<keyword evidence="3" id="KW-1185">Reference proteome</keyword>
<gene>
    <name evidence="2" type="ORF">DCAF_LOCUS13833</name>
</gene>
<feature type="region of interest" description="Disordered" evidence="1">
    <location>
        <begin position="199"/>
        <end position="222"/>
    </location>
</feature>
<dbReference type="AlphaFoldDB" id="A0AAV1RSF3"/>
<dbReference type="Proteomes" id="UP001314170">
    <property type="component" value="Unassembled WGS sequence"/>
</dbReference>